<keyword evidence="8" id="KW-1185">Reference proteome</keyword>
<dbReference type="CDD" id="cd02440">
    <property type="entry name" value="AdoMet_MTases"/>
    <property type="match status" value="1"/>
</dbReference>
<sequence>MMNNAKKSKLKFRKMKNNSIIKVTQILLENSKLGKSDINEIISFVIKREYSEIPFIPEYELSTKELNKIFKISKKVAKGKPLAYILGYKIFRSHKFLTNNRTLIPRIETEQLVDYVNGFIIDNPEKKFDVLDLCTGSGCVGISLYLENSNNIEKVVLSDISRFALKVANKNIIENKILDKVEIVRSNFMNVFLNKEQKFNILTCNPPYIDKNDANIDRDTVKYEPHLALFAKNNGLYFYEEIIKNIEKIIKVDQPFIVVLEIGWQQKNNLELLLNDKLGLKYNWIFNKDHFGNWRNLIITNREK</sequence>
<dbReference type="GO" id="GO:0032259">
    <property type="term" value="P:methylation"/>
    <property type="evidence" value="ECO:0007669"/>
    <property type="project" value="UniProtKB-KW"/>
</dbReference>
<evidence type="ECO:0000313" key="8">
    <source>
        <dbReference type="Proteomes" id="UP000232229"/>
    </source>
</evidence>
<organism evidence="7 8">
    <name type="scientific">Mesoplasma chauliocola</name>
    <dbReference type="NCBI Taxonomy" id="216427"/>
    <lineage>
        <taxon>Bacteria</taxon>
        <taxon>Bacillati</taxon>
        <taxon>Mycoplasmatota</taxon>
        <taxon>Mollicutes</taxon>
        <taxon>Entomoplasmatales</taxon>
        <taxon>Entomoplasmataceae</taxon>
        <taxon>Mesoplasma</taxon>
    </lineage>
</organism>
<feature type="domain" description="Methyltransferase small" evidence="6">
    <location>
        <begin position="123"/>
        <end position="213"/>
    </location>
</feature>
<dbReference type="EC" id="2.1.1.297" evidence="1"/>
<name>A0A249SP81_9MOLU</name>
<evidence type="ECO:0000256" key="1">
    <source>
        <dbReference type="ARBA" id="ARBA00012771"/>
    </source>
</evidence>
<evidence type="ECO:0000256" key="3">
    <source>
        <dbReference type="ARBA" id="ARBA00022679"/>
    </source>
</evidence>
<dbReference type="EMBL" id="CP023173">
    <property type="protein sequence ID" value="ASZ09403.1"/>
    <property type="molecule type" value="Genomic_DNA"/>
</dbReference>
<keyword evidence="4" id="KW-0949">S-adenosyl-L-methionine</keyword>
<reference evidence="7 8" key="1">
    <citation type="submission" date="2017-08" db="EMBL/GenBank/DDBJ databases">
        <title>Complete Genome Sequence of Mesoplasma chauliocola.</title>
        <authorList>
            <person name="Knight T.F.Jr."/>
            <person name="Citino T."/>
        </authorList>
    </citation>
    <scope>NUCLEOTIDE SEQUENCE [LARGE SCALE GENOMIC DNA]</scope>
    <source>
        <strain evidence="7 8">CHPA-2</strain>
    </source>
</reference>
<dbReference type="InterPro" id="IPR007848">
    <property type="entry name" value="Small_mtfrase_dom"/>
</dbReference>
<dbReference type="KEGG" id="mchc:CK556_03565"/>
<dbReference type="Proteomes" id="UP000232229">
    <property type="component" value="Chromosome"/>
</dbReference>
<dbReference type="STRING" id="1336232.GCA_000518825_01123"/>
<evidence type="ECO:0000256" key="2">
    <source>
        <dbReference type="ARBA" id="ARBA00022603"/>
    </source>
</evidence>
<dbReference type="InterPro" id="IPR019874">
    <property type="entry name" value="RF_methyltr_PrmC"/>
</dbReference>
<dbReference type="InterPro" id="IPR050320">
    <property type="entry name" value="N5-glutamine_MTase"/>
</dbReference>
<dbReference type="Gene3D" id="3.40.50.150">
    <property type="entry name" value="Vaccinia Virus protein VP39"/>
    <property type="match status" value="1"/>
</dbReference>
<dbReference type="SUPFAM" id="SSF53335">
    <property type="entry name" value="S-adenosyl-L-methionine-dependent methyltransferases"/>
    <property type="match status" value="1"/>
</dbReference>
<dbReference type="InterPro" id="IPR004556">
    <property type="entry name" value="HemK-like"/>
</dbReference>
<keyword evidence="2 7" id="KW-0489">Methyltransferase</keyword>
<evidence type="ECO:0000313" key="7">
    <source>
        <dbReference type="EMBL" id="ASZ09403.1"/>
    </source>
</evidence>
<dbReference type="Gene3D" id="1.10.8.10">
    <property type="entry name" value="DNA helicase RuvA subunit, C-terminal domain"/>
    <property type="match status" value="1"/>
</dbReference>
<dbReference type="PANTHER" id="PTHR18895:SF74">
    <property type="entry name" value="MTRF1L RELEASE FACTOR GLUTAMINE METHYLTRANSFERASE"/>
    <property type="match status" value="1"/>
</dbReference>
<dbReference type="NCBIfam" id="TIGR03534">
    <property type="entry name" value="RF_mod_PrmC"/>
    <property type="match status" value="1"/>
</dbReference>
<comment type="catalytic activity">
    <reaction evidence="5">
        <text>L-glutaminyl-[peptide chain release factor] + S-adenosyl-L-methionine = N(5)-methyl-L-glutaminyl-[peptide chain release factor] + S-adenosyl-L-homocysteine + H(+)</text>
        <dbReference type="Rhea" id="RHEA:42896"/>
        <dbReference type="Rhea" id="RHEA-COMP:10271"/>
        <dbReference type="Rhea" id="RHEA-COMP:10272"/>
        <dbReference type="ChEBI" id="CHEBI:15378"/>
        <dbReference type="ChEBI" id="CHEBI:30011"/>
        <dbReference type="ChEBI" id="CHEBI:57856"/>
        <dbReference type="ChEBI" id="CHEBI:59789"/>
        <dbReference type="ChEBI" id="CHEBI:61891"/>
        <dbReference type="EC" id="2.1.1.297"/>
    </reaction>
</comment>
<protein>
    <recommendedName>
        <fullName evidence="1">peptide chain release factor N(5)-glutamine methyltransferase</fullName>
        <ecNumber evidence="1">2.1.1.297</ecNumber>
    </recommendedName>
</protein>
<accession>A0A249SP81</accession>
<evidence type="ECO:0000256" key="4">
    <source>
        <dbReference type="ARBA" id="ARBA00022691"/>
    </source>
</evidence>
<dbReference type="PANTHER" id="PTHR18895">
    <property type="entry name" value="HEMK METHYLTRANSFERASE"/>
    <property type="match status" value="1"/>
</dbReference>
<dbReference type="Pfam" id="PF05175">
    <property type="entry name" value="MTS"/>
    <property type="match status" value="1"/>
</dbReference>
<dbReference type="InterPro" id="IPR029063">
    <property type="entry name" value="SAM-dependent_MTases_sf"/>
</dbReference>
<dbReference type="GO" id="GO:0102559">
    <property type="term" value="F:peptide chain release factor N(5)-glutamine methyltransferase activity"/>
    <property type="evidence" value="ECO:0007669"/>
    <property type="project" value="UniProtKB-EC"/>
</dbReference>
<keyword evidence="3 7" id="KW-0808">Transferase</keyword>
<gene>
    <name evidence="7" type="primary">prmC</name>
    <name evidence="7" type="ORF">CK556_03565</name>
</gene>
<dbReference type="NCBIfam" id="TIGR00536">
    <property type="entry name" value="hemK_fam"/>
    <property type="match status" value="1"/>
</dbReference>
<dbReference type="AlphaFoldDB" id="A0A249SP81"/>
<proteinExistence type="predicted"/>
<evidence type="ECO:0000259" key="6">
    <source>
        <dbReference type="Pfam" id="PF05175"/>
    </source>
</evidence>
<evidence type="ECO:0000256" key="5">
    <source>
        <dbReference type="ARBA" id="ARBA00048391"/>
    </source>
</evidence>